<evidence type="ECO:0000313" key="2">
    <source>
        <dbReference type="Proteomes" id="UP000325827"/>
    </source>
</evidence>
<dbReference type="Proteomes" id="UP000325827">
    <property type="component" value="Unassembled WGS sequence"/>
</dbReference>
<gene>
    <name evidence="1" type="ORF">F6B43_16590</name>
</gene>
<proteinExistence type="predicted"/>
<dbReference type="InterPro" id="IPR036390">
    <property type="entry name" value="WH_DNA-bd_sf"/>
</dbReference>
<keyword evidence="2" id="KW-1185">Reference proteome</keyword>
<dbReference type="SUPFAM" id="SSF46785">
    <property type="entry name" value="Winged helix' DNA-binding domain"/>
    <property type="match status" value="1"/>
</dbReference>
<organism evidence="1 2">
    <name type="scientific">Microbacterium rhizomatis</name>
    <dbReference type="NCBI Taxonomy" id="1631477"/>
    <lineage>
        <taxon>Bacteria</taxon>
        <taxon>Bacillati</taxon>
        <taxon>Actinomycetota</taxon>
        <taxon>Actinomycetes</taxon>
        <taxon>Micrococcales</taxon>
        <taxon>Microbacteriaceae</taxon>
        <taxon>Microbacterium</taxon>
    </lineage>
</organism>
<name>A0A5J5J1J8_9MICO</name>
<comment type="caution">
    <text evidence="1">The sequence shown here is derived from an EMBL/GenBank/DDBJ whole genome shotgun (WGS) entry which is preliminary data.</text>
</comment>
<dbReference type="Pfam" id="PF12840">
    <property type="entry name" value="HTH_20"/>
    <property type="match status" value="1"/>
</dbReference>
<dbReference type="EMBL" id="VYSA01000004">
    <property type="protein sequence ID" value="KAA9105977.1"/>
    <property type="molecule type" value="Genomic_DNA"/>
</dbReference>
<dbReference type="Gene3D" id="1.10.10.10">
    <property type="entry name" value="Winged helix-like DNA-binding domain superfamily/Winged helix DNA-binding domain"/>
    <property type="match status" value="1"/>
</dbReference>
<evidence type="ECO:0000313" key="1">
    <source>
        <dbReference type="EMBL" id="KAA9105977.1"/>
    </source>
</evidence>
<dbReference type="CDD" id="cd00090">
    <property type="entry name" value="HTH_ARSR"/>
    <property type="match status" value="1"/>
</dbReference>
<dbReference type="InterPro" id="IPR036388">
    <property type="entry name" value="WH-like_DNA-bd_sf"/>
</dbReference>
<dbReference type="InterPro" id="IPR011991">
    <property type="entry name" value="ArsR-like_HTH"/>
</dbReference>
<protein>
    <submittedName>
        <fullName evidence="1">Winged helix-turn-helix transcriptional regulator</fullName>
    </submittedName>
</protein>
<dbReference type="AlphaFoldDB" id="A0A5J5J1J8"/>
<dbReference type="OrthoDB" id="5081285at2"/>
<sequence length="108" mass="11777">MASMPDDSSDLLADLVKTIGLSASRVGIIRIAYRDGQVTADQLMDQLGIARSTLTFHIKPLVDAGILIPEMDPTRAGKASGFNRLIWWVDRDAVDQRLHCITALITGN</sequence>
<reference evidence="2" key="1">
    <citation type="submission" date="2019-09" db="EMBL/GenBank/DDBJ databases">
        <title>Mumia zhuanghuii sp. nov. isolated from the intestinal contents of plateau pika (Ochotona curzoniae) in the Qinghai-Tibet plateau of China.</title>
        <authorList>
            <person name="Tian Z."/>
        </authorList>
    </citation>
    <scope>NUCLEOTIDE SEQUENCE [LARGE SCALE GENOMIC DNA]</scope>
    <source>
        <strain evidence="2">JCM 30598</strain>
    </source>
</reference>
<accession>A0A5J5J1J8</accession>